<dbReference type="KEGG" id="hau:Haur_4790"/>
<gene>
    <name evidence="1" type="ordered locus">Haur_4790</name>
</gene>
<proteinExistence type="predicted"/>
<dbReference type="HOGENOM" id="CLU_2287635_0_0_0"/>
<accession>A9B271</accession>
<name>A9B271_HERA2</name>
<evidence type="ECO:0000313" key="2">
    <source>
        <dbReference type="Proteomes" id="UP000000787"/>
    </source>
</evidence>
<sequence length="101" mass="11350">MAMALCMIMQLDSNPANPWAVAEQFCRGYAEWITLTPQEITAMPHLIGLRTAIPVIWALSKTERPNPTNLVQAIRRMQASKAWMSHHHPQLISLLQTAFAA</sequence>
<keyword evidence="2" id="KW-1185">Reference proteome</keyword>
<dbReference type="AlphaFoldDB" id="A9B271"/>
<dbReference type="Proteomes" id="UP000000787">
    <property type="component" value="Chromosome"/>
</dbReference>
<reference evidence="1 2" key="1">
    <citation type="journal article" date="2011" name="Stand. Genomic Sci.">
        <title>Complete genome sequence of the filamentous gliding predatory bacterium Herpetosiphon aurantiacus type strain (114-95(T)).</title>
        <authorList>
            <person name="Kiss H."/>
            <person name="Nett M."/>
            <person name="Domin N."/>
            <person name="Martin K."/>
            <person name="Maresca J.A."/>
            <person name="Copeland A."/>
            <person name="Lapidus A."/>
            <person name="Lucas S."/>
            <person name="Berry K.W."/>
            <person name="Glavina Del Rio T."/>
            <person name="Dalin E."/>
            <person name="Tice H."/>
            <person name="Pitluck S."/>
            <person name="Richardson P."/>
            <person name="Bruce D."/>
            <person name="Goodwin L."/>
            <person name="Han C."/>
            <person name="Detter J.C."/>
            <person name="Schmutz J."/>
            <person name="Brettin T."/>
            <person name="Land M."/>
            <person name="Hauser L."/>
            <person name="Kyrpides N.C."/>
            <person name="Ivanova N."/>
            <person name="Goker M."/>
            <person name="Woyke T."/>
            <person name="Klenk H.P."/>
            <person name="Bryant D.A."/>
        </authorList>
    </citation>
    <scope>NUCLEOTIDE SEQUENCE [LARGE SCALE GENOMIC DNA]</scope>
    <source>
        <strain evidence="2">ATCC 23779 / DSM 785 / 114-95</strain>
    </source>
</reference>
<evidence type="ECO:0000313" key="1">
    <source>
        <dbReference type="EMBL" id="ABX07421.1"/>
    </source>
</evidence>
<dbReference type="BioCyc" id="HAUR316274:GHYA-4848-MONOMER"/>
<protein>
    <submittedName>
        <fullName evidence="1">Uncharacterized protein</fullName>
    </submittedName>
</protein>
<dbReference type="InParanoid" id="A9B271"/>
<dbReference type="STRING" id="316274.Haur_4790"/>
<dbReference type="EMBL" id="CP000875">
    <property type="protein sequence ID" value="ABX07421.1"/>
    <property type="molecule type" value="Genomic_DNA"/>
</dbReference>
<organism evidence="1 2">
    <name type="scientific">Herpetosiphon aurantiacus (strain ATCC 23779 / DSM 785 / 114-95)</name>
    <dbReference type="NCBI Taxonomy" id="316274"/>
    <lineage>
        <taxon>Bacteria</taxon>
        <taxon>Bacillati</taxon>
        <taxon>Chloroflexota</taxon>
        <taxon>Chloroflexia</taxon>
        <taxon>Herpetosiphonales</taxon>
        <taxon>Herpetosiphonaceae</taxon>
        <taxon>Herpetosiphon</taxon>
    </lineage>
</organism>